<evidence type="ECO:0000313" key="3">
    <source>
        <dbReference type="Proteomes" id="UP001651158"/>
    </source>
</evidence>
<comment type="caution">
    <text evidence="2">The sequence shown here is derived from an EMBL/GenBank/DDBJ whole genome shotgun (WGS) entry which is preliminary data.</text>
</comment>
<accession>A0ABR4Q1G5</accession>
<name>A0ABR4Q1G5_9CEST</name>
<protein>
    <submittedName>
        <fullName evidence="2">Uncharacterized protein</fullName>
    </submittedName>
</protein>
<feature type="compositionally biased region" description="Polar residues" evidence="1">
    <location>
        <begin position="16"/>
        <end position="29"/>
    </location>
</feature>
<proteinExistence type="predicted"/>
<reference evidence="2 3" key="1">
    <citation type="journal article" date="2022" name="Front. Cell. Infect. Microbiol.">
        <title>The Genomes of Two Strains of Taenia crassiceps the Animal Model for the Study of Human Cysticercosis.</title>
        <authorList>
            <person name="Bobes R.J."/>
            <person name="Estrada K."/>
            <person name="Rios-Valencia D.G."/>
            <person name="Calderon-Gallegos A."/>
            <person name="de la Torre P."/>
            <person name="Carrero J.C."/>
            <person name="Sanchez-Flores A."/>
            <person name="Laclette J.P."/>
        </authorList>
    </citation>
    <scope>NUCLEOTIDE SEQUENCE [LARGE SCALE GENOMIC DNA]</scope>
    <source>
        <strain evidence="2">WFUcys</strain>
    </source>
</reference>
<organism evidence="2 3">
    <name type="scientific">Taenia crassiceps</name>
    <dbReference type="NCBI Taxonomy" id="6207"/>
    <lineage>
        <taxon>Eukaryota</taxon>
        <taxon>Metazoa</taxon>
        <taxon>Spiralia</taxon>
        <taxon>Lophotrochozoa</taxon>
        <taxon>Platyhelminthes</taxon>
        <taxon>Cestoda</taxon>
        <taxon>Eucestoda</taxon>
        <taxon>Cyclophyllidea</taxon>
        <taxon>Taeniidae</taxon>
        <taxon>Taenia</taxon>
    </lineage>
</organism>
<dbReference type="Proteomes" id="UP001651158">
    <property type="component" value="Unassembled WGS sequence"/>
</dbReference>
<keyword evidence="3" id="KW-1185">Reference proteome</keyword>
<gene>
    <name evidence="2" type="ORF">TcWFU_001041</name>
</gene>
<sequence length="70" mass="7763">MLKAISKPERGENSDGAFSNLTGDETGSLSGRPVDTILEGRKDEKLPLTTSSVQGSRQWRRSCFIMQYLD</sequence>
<feature type="region of interest" description="Disordered" evidence="1">
    <location>
        <begin position="1"/>
        <end position="55"/>
    </location>
</feature>
<evidence type="ECO:0000313" key="2">
    <source>
        <dbReference type="EMBL" id="KAL5103469.1"/>
    </source>
</evidence>
<dbReference type="EMBL" id="JAKROA010000017">
    <property type="protein sequence ID" value="KAL5103469.1"/>
    <property type="molecule type" value="Genomic_DNA"/>
</dbReference>
<feature type="compositionally biased region" description="Basic and acidic residues" evidence="1">
    <location>
        <begin position="1"/>
        <end position="13"/>
    </location>
</feature>
<evidence type="ECO:0000256" key="1">
    <source>
        <dbReference type="SAM" id="MobiDB-lite"/>
    </source>
</evidence>